<dbReference type="PANTHER" id="PTHR43133">
    <property type="entry name" value="RNA POLYMERASE ECF-TYPE SIGMA FACTO"/>
    <property type="match status" value="1"/>
</dbReference>
<evidence type="ECO:0000259" key="6">
    <source>
        <dbReference type="Pfam" id="PF08281"/>
    </source>
</evidence>
<organism evidence="7 8">
    <name type="scientific">Clostridium scatologenes</name>
    <dbReference type="NCBI Taxonomy" id="1548"/>
    <lineage>
        <taxon>Bacteria</taxon>
        <taxon>Bacillati</taxon>
        <taxon>Bacillota</taxon>
        <taxon>Clostridia</taxon>
        <taxon>Eubacteriales</taxon>
        <taxon>Clostridiaceae</taxon>
        <taxon>Clostridium</taxon>
    </lineage>
</organism>
<dbReference type="CDD" id="cd06171">
    <property type="entry name" value="Sigma70_r4"/>
    <property type="match status" value="1"/>
</dbReference>
<dbReference type="Gene3D" id="1.10.10.10">
    <property type="entry name" value="Winged helix-like DNA-binding domain superfamily/Winged helix DNA-binding domain"/>
    <property type="match status" value="1"/>
</dbReference>
<dbReference type="NCBIfam" id="TIGR02937">
    <property type="entry name" value="sigma70-ECF"/>
    <property type="match status" value="1"/>
</dbReference>
<feature type="domain" description="RNA polymerase sigma-70 region 2" evidence="5">
    <location>
        <begin position="25"/>
        <end position="88"/>
    </location>
</feature>
<keyword evidence="8" id="KW-1185">Reference proteome</keyword>
<accession>A0A0E3JZ72</accession>
<dbReference type="InterPro" id="IPR013249">
    <property type="entry name" value="RNA_pol_sigma70_r4_t2"/>
</dbReference>
<dbReference type="STRING" id="1548.CSCA_2399"/>
<keyword evidence="3" id="KW-0731">Sigma factor</keyword>
<dbReference type="EMBL" id="CP009933">
    <property type="protein sequence ID" value="AKA69524.1"/>
    <property type="molecule type" value="Genomic_DNA"/>
</dbReference>
<dbReference type="HOGENOM" id="CLU_047691_3_1_9"/>
<dbReference type="GO" id="GO:0003677">
    <property type="term" value="F:DNA binding"/>
    <property type="evidence" value="ECO:0007669"/>
    <property type="project" value="InterPro"/>
</dbReference>
<evidence type="ECO:0000313" key="8">
    <source>
        <dbReference type="Proteomes" id="UP000033115"/>
    </source>
</evidence>
<dbReference type="InterPro" id="IPR039425">
    <property type="entry name" value="RNA_pol_sigma-70-like"/>
</dbReference>
<gene>
    <name evidence="7" type="ORF">CSCA_2399</name>
</gene>
<dbReference type="GO" id="GO:0006352">
    <property type="term" value="P:DNA-templated transcription initiation"/>
    <property type="evidence" value="ECO:0007669"/>
    <property type="project" value="InterPro"/>
</dbReference>
<evidence type="ECO:0000256" key="3">
    <source>
        <dbReference type="ARBA" id="ARBA00023082"/>
    </source>
</evidence>
<comment type="similarity">
    <text evidence="1">Belongs to the sigma-70 factor family. ECF subfamily.</text>
</comment>
<dbReference type="Pfam" id="PF08281">
    <property type="entry name" value="Sigma70_r4_2"/>
    <property type="match status" value="1"/>
</dbReference>
<evidence type="ECO:0000256" key="1">
    <source>
        <dbReference type="ARBA" id="ARBA00010641"/>
    </source>
</evidence>
<keyword evidence="4" id="KW-0804">Transcription</keyword>
<dbReference type="InterPro" id="IPR013325">
    <property type="entry name" value="RNA_pol_sigma_r2"/>
</dbReference>
<dbReference type="Gene3D" id="1.10.1740.10">
    <property type="match status" value="1"/>
</dbReference>
<dbReference type="Pfam" id="PF04542">
    <property type="entry name" value="Sigma70_r2"/>
    <property type="match status" value="1"/>
</dbReference>
<dbReference type="InterPro" id="IPR036388">
    <property type="entry name" value="WH-like_DNA-bd_sf"/>
</dbReference>
<reference evidence="7 8" key="1">
    <citation type="journal article" date="2015" name="J. Biotechnol.">
        <title>Complete genome sequence of a malodorant-producing acetogen, Clostridium scatologenes ATCC 25775(T).</title>
        <authorList>
            <person name="Zhu Z."/>
            <person name="Guo T."/>
            <person name="Zheng H."/>
            <person name="Song T."/>
            <person name="Ouyang P."/>
            <person name="Xie J."/>
        </authorList>
    </citation>
    <scope>NUCLEOTIDE SEQUENCE [LARGE SCALE GENOMIC DNA]</scope>
    <source>
        <strain evidence="7 8">ATCC 25775</strain>
    </source>
</reference>
<dbReference type="Proteomes" id="UP000033115">
    <property type="component" value="Chromosome"/>
</dbReference>
<evidence type="ECO:0000313" key="7">
    <source>
        <dbReference type="EMBL" id="AKA69524.1"/>
    </source>
</evidence>
<dbReference type="PANTHER" id="PTHR43133:SF51">
    <property type="entry name" value="RNA POLYMERASE SIGMA FACTOR"/>
    <property type="match status" value="1"/>
</dbReference>
<dbReference type="GO" id="GO:0016987">
    <property type="term" value="F:sigma factor activity"/>
    <property type="evidence" value="ECO:0007669"/>
    <property type="project" value="UniProtKB-KW"/>
</dbReference>
<dbReference type="KEGG" id="csq:CSCA_2399"/>
<keyword evidence="2" id="KW-0805">Transcription regulation</keyword>
<proteinExistence type="inferred from homology"/>
<dbReference type="InterPro" id="IPR013324">
    <property type="entry name" value="RNA_pol_sigma_r3/r4-like"/>
</dbReference>
<dbReference type="AlphaFoldDB" id="A0A0E3JZ72"/>
<name>A0A0E3JZ72_CLOSL</name>
<dbReference type="SUPFAM" id="SSF88659">
    <property type="entry name" value="Sigma3 and sigma4 domains of RNA polymerase sigma factors"/>
    <property type="match status" value="1"/>
</dbReference>
<feature type="domain" description="RNA polymerase sigma factor 70 region 4 type 2" evidence="6">
    <location>
        <begin position="114"/>
        <end position="163"/>
    </location>
</feature>
<evidence type="ECO:0000256" key="2">
    <source>
        <dbReference type="ARBA" id="ARBA00023015"/>
    </source>
</evidence>
<evidence type="ECO:0000259" key="5">
    <source>
        <dbReference type="Pfam" id="PF04542"/>
    </source>
</evidence>
<dbReference type="RefSeq" id="WP_029163494.1">
    <property type="nucleotide sequence ID" value="NZ_CP009933.1"/>
</dbReference>
<evidence type="ECO:0000256" key="4">
    <source>
        <dbReference type="ARBA" id="ARBA00023163"/>
    </source>
</evidence>
<protein>
    <submittedName>
        <fullName evidence="7">RNA polymerase sigma factor, sigma-70 family protein</fullName>
    </submittedName>
</protein>
<sequence>MDINILVKRAKQGNKEALVQLIMAQKEDFYKLAYLYMKNEHDALDAMQDTIVILYENIHKLKNADAFYSWSKTILVNCCKKLLKQNKKTLSLDSIKEDFSEESFGKKDEQIVLQKHLSSLKEKYQEVLKLHYFLDLDNETISKMINIPVGTVKSRIFNGLKKLKESLGGDE</sequence>
<dbReference type="SUPFAM" id="SSF88946">
    <property type="entry name" value="Sigma2 domain of RNA polymerase sigma factors"/>
    <property type="match status" value="1"/>
</dbReference>
<dbReference type="InterPro" id="IPR014284">
    <property type="entry name" value="RNA_pol_sigma-70_dom"/>
</dbReference>
<dbReference type="InterPro" id="IPR007627">
    <property type="entry name" value="RNA_pol_sigma70_r2"/>
</dbReference>